<evidence type="ECO:0000313" key="1">
    <source>
        <dbReference type="EMBL" id="KAG7552230.1"/>
    </source>
</evidence>
<keyword evidence="2" id="KW-1185">Reference proteome</keyword>
<reference evidence="1 2" key="1">
    <citation type="submission" date="2020-12" db="EMBL/GenBank/DDBJ databases">
        <title>Concerted genomic and epigenomic changes stabilize Arabidopsis allopolyploids.</title>
        <authorList>
            <person name="Chen Z."/>
        </authorList>
    </citation>
    <scope>NUCLEOTIDE SEQUENCE [LARGE SCALE GENOMIC DNA]</scope>
    <source>
        <strain evidence="1">Allo738</strain>
        <tissue evidence="1">Leaf</tissue>
    </source>
</reference>
<comment type="caution">
    <text evidence="1">The sequence shown here is derived from an EMBL/GenBank/DDBJ whole genome shotgun (WGS) entry which is preliminary data.</text>
</comment>
<dbReference type="Proteomes" id="UP000694240">
    <property type="component" value="Chromosome 11"/>
</dbReference>
<dbReference type="AlphaFoldDB" id="A0A8T1Z0B9"/>
<protein>
    <submittedName>
        <fullName evidence="1">Uncharacterized protein</fullName>
    </submittedName>
</protein>
<organism evidence="1 2">
    <name type="scientific">Arabidopsis thaliana x Arabidopsis arenosa</name>
    <dbReference type="NCBI Taxonomy" id="1240361"/>
    <lineage>
        <taxon>Eukaryota</taxon>
        <taxon>Viridiplantae</taxon>
        <taxon>Streptophyta</taxon>
        <taxon>Embryophyta</taxon>
        <taxon>Tracheophyta</taxon>
        <taxon>Spermatophyta</taxon>
        <taxon>Magnoliopsida</taxon>
        <taxon>eudicotyledons</taxon>
        <taxon>Gunneridae</taxon>
        <taxon>Pentapetalae</taxon>
        <taxon>rosids</taxon>
        <taxon>malvids</taxon>
        <taxon>Brassicales</taxon>
        <taxon>Brassicaceae</taxon>
        <taxon>Camelineae</taxon>
        <taxon>Arabidopsis</taxon>
    </lineage>
</organism>
<sequence>MGDQTQIWDPGVSNIRSEHGGNELRLNRCNNSRDTLFSARISDESGQLPKMPTILVYGGDLLFPRSLGVISKMFTSFSDGKALFGLEEVETKFRSNLITKICRPFLSMIQGTRLCRNYNSDSIETFGVSMILYQIFIDSCSPVGDTLGLRTPEVRGGERSKLACSWWLLQHAAEDGERISGFFFACLGD</sequence>
<proteinExistence type="predicted"/>
<dbReference type="EMBL" id="JAEFBK010000011">
    <property type="protein sequence ID" value="KAG7552230.1"/>
    <property type="molecule type" value="Genomic_DNA"/>
</dbReference>
<accession>A0A8T1Z0B9</accession>
<name>A0A8T1Z0B9_9BRAS</name>
<gene>
    <name evidence="1" type="ORF">ISN45_Aa06g028370</name>
</gene>
<evidence type="ECO:0000313" key="2">
    <source>
        <dbReference type="Proteomes" id="UP000694240"/>
    </source>
</evidence>